<accession>A0A182XRF8</accession>
<evidence type="ECO:0000313" key="2">
    <source>
        <dbReference type="Proteomes" id="UP000076407"/>
    </source>
</evidence>
<organism evidence="1 2">
    <name type="scientific">Anopheles quadriannulatus</name>
    <name type="common">Mosquito</name>
    <dbReference type="NCBI Taxonomy" id="34691"/>
    <lineage>
        <taxon>Eukaryota</taxon>
        <taxon>Metazoa</taxon>
        <taxon>Ecdysozoa</taxon>
        <taxon>Arthropoda</taxon>
        <taxon>Hexapoda</taxon>
        <taxon>Insecta</taxon>
        <taxon>Pterygota</taxon>
        <taxon>Neoptera</taxon>
        <taxon>Endopterygota</taxon>
        <taxon>Diptera</taxon>
        <taxon>Nematocera</taxon>
        <taxon>Culicoidea</taxon>
        <taxon>Culicidae</taxon>
        <taxon>Anophelinae</taxon>
        <taxon>Anopheles</taxon>
    </lineage>
</organism>
<reference evidence="1" key="1">
    <citation type="submission" date="2020-05" db="UniProtKB">
        <authorList>
            <consortium name="EnsemblMetazoa"/>
        </authorList>
    </citation>
    <scope>IDENTIFICATION</scope>
    <source>
        <strain evidence="1">SANGQUA</strain>
    </source>
</reference>
<name>A0A182XRF8_ANOQN</name>
<proteinExistence type="predicted"/>
<protein>
    <submittedName>
        <fullName evidence="1">Uncharacterized protein</fullName>
    </submittedName>
</protein>
<dbReference type="Proteomes" id="UP000076407">
    <property type="component" value="Unassembled WGS sequence"/>
</dbReference>
<keyword evidence="2" id="KW-1185">Reference proteome</keyword>
<sequence>MHRYGRSALEYSVV</sequence>
<evidence type="ECO:0000313" key="1">
    <source>
        <dbReference type="EnsemblMetazoa" id="AQUA014432-PA"/>
    </source>
</evidence>
<dbReference type="EnsemblMetazoa" id="AQUA014432-RA">
    <property type="protein sequence ID" value="AQUA014432-PA"/>
    <property type="gene ID" value="AQUA014432"/>
</dbReference>
<dbReference type="VEuPathDB" id="VectorBase:AQUA014432"/>